<feature type="domain" description="Solute-binding protein family 5" evidence="2">
    <location>
        <begin position="157"/>
        <end position="385"/>
    </location>
</feature>
<gene>
    <name evidence="3" type="ORF">DI525_05290</name>
</gene>
<feature type="region of interest" description="Disordered" evidence="1">
    <location>
        <begin position="485"/>
        <end position="544"/>
    </location>
</feature>
<accession>A0A2W5SWA4</accession>
<dbReference type="GO" id="GO:1904680">
    <property type="term" value="F:peptide transmembrane transporter activity"/>
    <property type="evidence" value="ECO:0007669"/>
    <property type="project" value="TreeGrafter"/>
</dbReference>
<evidence type="ECO:0000313" key="4">
    <source>
        <dbReference type="Proteomes" id="UP000249432"/>
    </source>
</evidence>
<dbReference type="Gene3D" id="3.10.105.10">
    <property type="entry name" value="Dipeptide-binding Protein, Domain 3"/>
    <property type="match status" value="1"/>
</dbReference>
<name>A0A2W5SWA4_9CORY</name>
<dbReference type="CDD" id="cd08501">
    <property type="entry name" value="PBP2_Lpqw"/>
    <property type="match status" value="1"/>
</dbReference>
<proteinExistence type="predicted"/>
<dbReference type="Pfam" id="PF00496">
    <property type="entry name" value="SBP_bac_5"/>
    <property type="match status" value="1"/>
</dbReference>
<dbReference type="SUPFAM" id="SSF53850">
    <property type="entry name" value="Periplasmic binding protein-like II"/>
    <property type="match status" value="1"/>
</dbReference>
<evidence type="ECO:0000256" key="1">
    <source>
        <dbReference type="SAM" id="MobiDB-lite"/>
    </source>
</evidence>
<feature type="compositionally biased region" description="Basic and acidic residues" evidence="1">
    <location>
        <begin position="491"/>
        <end position="503"/>
    </location>
</feature>
<feature type="compositionally biased region" description="Basic and acidic residues" evidence="1">
    <location>
        <begin position="665"/>
        <end position="678"/>
    </location>
</feature>
<feature type="compositionally biased region" description="Basic and acidic residues" evidence="1">
    <location>
        <begin position="650"/>
        <end position="659"/>
    </location>
</feature>
<sequence>MNTTRKRHRLTMRVRSYAHPRGVTSTAVRAIVATGVAVGVASTSLLAGCSARPGSAPVVNSGDGNKNNADTVSQQSEKITFAVSDVSPGFNPHLVSDDNPLVDHMASLVLSSPFVEKDDGELELNQDLLDSADVVEGSGTVSSVSTPSSESATPSEAASPQPFTVRYTIASDAQWSDGTPITGADFEYLWKQMISQPGVEDPAGYEAISSVTSTESGHQVDVHFDRPYVAWRSLFTNLLPSHLYRSSGNFQTMLRDSVPVSGNRFSVESIDSGRGIVTLVRNDRYWGSNLAKTDKIVLQVQDNAAEAAEMLRNGQVQGAALRPKATTQLSLDSVPHSVVQLSPKNRYLMLSLNTAAPHMDDVGERARILNSVDRDTVARIASERMEVSAPHDAATISGTSVPGSKSAFPSLSRPFRIAVDQSDDAAVTAARTVADQLTQAGFPAKALVMPALDIVESALPLGFADATVAWQSGDTTASALASHYGCTSADRPSKEMDSDKSSELMEPESSTPSSPSSEPVPTPDSASPSATDTGDARKSMEKKYARAANMSGLCDPEIDTQVREAAEGFADVNDTKQKVIEKVNSQAVSLALLQDTEVFATTPALEAPRLPLKSGELPTTERGGIFSTAPLWTRNEDYSVLQPGSGPTTDNKDNVGAEKDNDETGENKDDKEDASSNE</sequence>
<protein>
    <recommendedName>
        <fullName evidence="2">Solute-binding protein family 5 domain-containing protein</fullName>
    </recommendedName>
</protein>
<feature type="region of interest" description="Disordered" evidence="1">
    <location>
        <begin position="610"/>
        <end position="678"/>
    </location>
</feature>
<evidence type="ECO:0000259" key="2">
    <source>
        <dbReference type="Pfam" id="PF00496"/>
    </source>
</evidence>
<organism evidence="3 4">
    <name type="scientific">Corynebacterium kroppenstedtii</name>
    <dbReference type="NCBI Taxonomy" id="161879"/>
    <lineage>
        <taxon>Bacteria</taxon>
        <taxon>Bacillati</taxon>
        <taxon>Actinomycetota</taxon>
        <taxon>Actinomycetes</taxon>
        <taxon>Mycobacteriales</taxon>
        <taxon>Corynebacteriaceae</taxon>
        <taxon>Corynebacterium</taxon>
    </lineage>
</organism>
<dbReference type="PANTHER" id="PTHR30290">
    <property type="entry name" value="PERIPLASMIC BINDING COMPONENT OF ABC TRANSPORTER"/>
    <property type="match status" value="1"/>
</dbReference>
<evidence type="ECO:0000313" key="3">
    <source>
        <dbReference type="EMBL" id="PZR05073.1"/>
    </source>
</evidence>
<dbReference type="InterPro" id="IPR039424">
    <property type="entry name" value="SBP_5"/>
</dbReference>
<dbReference type="PANTHER" id="PTHR30290:SF65">
    <property type="entry name" value="MONOACYL PHOSPHATIDYLINOSITOL TETRAMANNOSIDE-BINDING PROTEIN LPQW-RELATED"/>
    <property type="match status" value="1"/>
</dbReference>
<feature type="region of interest" description="Disordered" evidence="1">
    <location>
        <begin position="136"/>
        <end position="160"/>
    </location>
</feature>
<dbReference type="AlphaFoldDB" id="A0A2W5SWA4"/>
<feature type="compositionally biased region" description="Basic and acidic residues" evidence="1">
    <location>
        <begin position="534"/>
        <end position="544"/>
    </location>
</feature>
<dbReference type="GO" id="GO:0015833">
    <property type="term" value="P:peptide transport"/>
    <property type="evidence" value="ECO:0007669"/>
    <property type="project" value="TreeGrafter"/>
</dbReference>
<comment type="caution">
    <text evidence="3">The sequence shown here is derived from an EMBL/GenBank/DDBJ whole genome shotgun (WGS) entry which is preliminary data.</text>
</comment>
<dbReference type="Gene3D" id="3.40.190.10">
    <property type="entry name" value="Periplasmic binding protein-like II"/>
    <property type="match status" value="1"/>
</dbReference>
<dbReference type="Gene3D" id="3.90.76.10">
    <property type="entry name" value="Dipeptide-binding Protein, Domain 1"/>
    <property type="match status" value="1"/>
</dbReference>
<dbReference type="EMBL" id="QFRA01000009">
    <property type="protein sequence ID" value="PZR05073.1"/>
    <property type="molecule type" value="Genomic_DNA"/>
</dbReference>
<reference evidence="3 4" key="1">
    <citation type="submission" date="2017-08" db="EMBL/GenBank/DDBJ databases">
        <title>Infants hospitalized years apart are colonized by the same room-sourced microbial strains.</title>
        <authorList>
            <person name="Brooks B."/>
            <person name="Olm M.R."/>
            <person name="Firek B.A."/>
            <person name="Baker R."/>
            <person name="Thomas B.C."/>
            <person name="Morowitz M.J."/>
            <person name="Banfield J.F."/>
        </authorList>
    </citation>
    <scope>NUCLEOTIDE SEQUENCE [LARGE SCALE GENOMIC DNA]</scope>
    <source>
        <strain evidence="3">S2_003_000_R1_3</strain>
    </source>
</reference>
<dbReference type="InterPro" id="IPR000914">
    <property type="entry name" value="SBP_5_dom"/>
</dbReference>
<dbReference type="Proteomes" id="UP000249432">
    <property type="component" value="Unassembled WGS sequence"/>
</dbReference>
<feature type="compositionally biased region" description="Low complexity" evidence="1">
    <location>
        <begin position="507"/>
        <end position="525"/>
    </location>
</feature>